<comment type="caution">
    <text evidence="11">The sequence shown here is derived from an EMBL/GenBank/DDBJ whole genome shotgun (WGS) entry which is preliminary data.</text>
</comment>
<evidence type="ECO:0000256" key="8">
    <source>
        <dbReference type="ARBA" id="ARBA00047285"/>
    </source>
</evidence>
<evidence type="ECO:0000313" key="12">
    <source>
        <dbReference type="Proteomes" id="UP001191019"/>
    </source>
</evidence>
<reference evidence="11 12" key="1">
    <citation type="journal article" date="2018" name="bioRxiv">
        <title>Evidence of independent acquisition and adaption of ultra-small bacteria to human hosts across the highly diverse yet reduced genomes of the phylum Saccharibacteria.</title>
        <authorList>
            <person name="McLean J.S."/>
            <person name="Bor B."/>
            <person name="To T.T."/>
            <person name="Liu Q."/>
            <person name="Kearns K.A."/>
            <person name="Solden L.M."/>
            <person name="Wrighton K.C."/>
            <person name="He X."/>
            <person name="Shi W."/>
        </authorList>
    </citation>
    <scope>NUCLEOTIDE SEQUENCE [LARGE SCALE GENOMIC DNA]</scope>
    <source>
        <strain evidence="11 12">TM7_G3_2_Rum_HOT_351B</strain>
    </source>
</reference>
<keyword evidence="4" id="KW-0443">Lipid metabolism</keyword>
<organism evidence="11 12">
    <name type="scientific">Candidatus Nanosyncoccus alces</name>
    <dbReference type="NCBI Taxonomy" id="2171997"/>
    <lineage>
        <taxon>Bacteria</taxon>
        <taxon>Candidatus Saccharimonadota</taxon>
        <taxon>Candidatus Nanosyncoccalia</taxon>
        <taxon>Candidatus Nanosyncoccales</taxon>
        <taxon>Candidatus Nanosyncoccaceae</taxon>
        <taxon>Candidatus Nanosyncoccus</taxon>
    </lineage>
</organism>
<dbReference type="CDD" id="cd00542">
    <property type="entry name" value="Ntn_PVA"/>
    <property type="match status" value="1"/>
</dbReference>
<dbReference type="EC" id="3.5.1.24" evidence="5"/>
<evidence type="ECO:0000256" key="3">
    <source>
        <dbReference type="ARBA" id="ARBA00022801"/>
    </source>
</evidence>
<dbReference type="EMBL" id="PRLM01000001">
    <property type="protein sequence ID" value="RYC75225.1"/>
    <property type="molecule type" value="Genomic_DNA"/>
</dbReference>
<dbReference type="Proteomes" id="UP001191019">
    <property type="component" value="Unassembled WGS sequence"/>
</dbReference>
<dbReference type="Gene3D" id="3.60.60.10">
    <property type="entry name" value="Penicillin V Acylase, Chain A"/>
    <property type="match status" value="1"/>
</dbReference>
<evidence type="ECO:0000256" key="4">
    <source>
        <dbReference type="ARBA" id="ARBA00023098"/>
    </source>
</evidence>
<protein>
    <recommendedName>
        <fullName evidence="5">choloylglycine hydrolase</fullName>
        <ecNumber evidence="5">3.5.1.24</ecNumber>
    </recommendedName>
    <alternativeName>
        <fullName evidence="6">Bile salt hydrolase</fullName>
    </alternativeName>
    <alternativeName>
        <fullName evidence="7">Choloylglycine hydrolase</fullName>
    </alternativeName>
</protein>
<comment type="pathway">
    <text evidence="1">Lipid metabolism; bile acid biosynthesis.</text>
</comment>
<dbReference type="InterPro" id="IPR029055">
    <property type="entry name" value="Ntn_hydrolases_N"/>
</dbReference>
<evidence type="ECO:0000256" key="7">
    <source>
        <dbReference type="ARBA" id="ARBA00044806"/>
    </source>
</evidence>
<accession>A0ABY0FN38</accession>
<name>A0ABY0FN38_9BACT</name>
<comment type="catalytic activity">
    <reaction evidence="8">
        <text>cholate + taurine = taurocholate + H2O</text>
        <dbReference type="Rhea" id="RHEA:47108"/>
        <dbReference type="ChEBI" id="CHEBI:15377"/>
        <dbReference type="ChEBI" id="CHEBI:29747"/>
        <dbReference type="ChEBI" id="CHEBI:36257"/>
        <dbReference type="ChEBI" id="CHEBI:507393"/>
    </reaction>
    <physiologicalReaction direction="right-to-left" evidence="8">
        <dbReference type="Rhea" id="RHEA:47110"/>
    </physiologicalReaction>
</comment>
<keyword evidence="3 11" id="KW-0378">Hydrolase</keyword>
<dbReference type="InterPro" id="IPR047711">
    <property type="entry name" value="CBAH"/>
</dbReference>
<evidence type="ECO:0000256" key="5">
    <source>
        <dbReference type="ARBA" id="ARBA00044769"/>
    </source>
</evidence>
<reference evidence="11 12" key="2">
    <citation type="journal article" date="2020" name="Cell Rep.">
        <title>Acquisition and Adaptation of Ultra-small Parasitic Reduced Genome Bacteria to Mammalian Hosts.</title>
        <authorList>
            <person name="McLean J.S."/>
            <person name="Bor B."/>
            <person name="Kerns K.A."/>
            <person name="Liu Q."/>
            <person name="To T.T."/>
            <person name="Solden L."/>
            <person name="Hendrickson E.L."/>
            <person name="Wrighton K."/>
            <person name="Shi W."/>
            <person name="He X."/>
        </authorList>
    </citation>
    <scope>NUCLEOTIDE SEQUENCE [LARGE SCALE GENOMIC DNA]</scope>
    <source>
        <strain evidence="11 12">TM7_G3_2_Rum_HOT_351B</strain>
    </source>
</reference>
<dbReference type="GO" id="GO:0045302">
    <property type="term" value="F:choloylglycine hydrolase activity"/>
    <property type="evidence" value="ECO:0007669"/>
    <property type="project" value="UniProtKB-EC"/>
</dbReference>
<evidence type="ECO:0000313" key="11">
    <source>
        <dbReference type="EMBL" id="RYC75225.1"/>
    </source>
</evidence>
<gene>
    <name evidence="11" type="primary">cbh</name>
    <name evidence="11" type="ORF">G3RUM_00169</name>
</gene>
<dbReference type="InterPro" id="IPR029132">
    <property type="entry name" value="CBAH/NAAA_C"/>
</dbReference>
<comment type="similarity">
    <text evidence="2">Belongs to the peptidase C59 family.</text>
</comment>
<dbReference type="RefSeq" id="WP_129734461.1">
    <property type="nucleotide sequence ID" value="NZ_PRLM01000001.1"/>
</dbReference>
<keyword evidence="12" id="KW-1185">Reference proteome</keyword>
<evidence type="ECO:0000256" key="2">
    <source>
        <dbReference type="ARBA" id="ARBA00006625"/>
    </source>
</evidence>
<evidence type="ECO:0000256" key="6">
    <source>
        <dbReference type="ARBA" id="ARBA00044804"/>
    </source>
</evidence>
<dbReference type="SUPFAM" id="SSF56235">
    <property type="entry name" value="N-terminal nucleophile aminohydrolases (Ntn hydrolases)"/>
    <property type="match status" value="1"/>
</dbReference>
<dbReference type="Pfam" id="PF02275">
    <property type="entry name" value="CBAH"/>
    <property type="match status" value="1"/>
</dbReference>
<sequence length="316" mass="35143">MCTGVRFSDDKGEMYFGRNLDWSVPYGQKVVITPRGYKYNSAFLGEMAMKAGAVIGMAIVAENTPLYFDCANESGLAIAGLNFPGYAKYADAAVDGKTNVAAYEFPLWVVANFTTVDEAEKALKEVAIVAKPINEQYPVSQLHWIIGDAKRSIVVEYTERGMEIFHNDVDILTNQPGYGWHQENLRNYMNLFPQMPKDVKWNKAKMTAFGSGSLMRGLPGDYYSPSRFVRVAYLNTHYPVKSTEEESVSRLFHTLTGVAMIDGAAQMADGACEKTIYTGGYSTATKTYYYNTYEDPAIQKVAMGDHNLDTADLVQI</sequence>
<feature type="domain" description="Choloylglycine hydrolase/NAAA C-terminal" evidence="10">
    <location>
        <begin position="2"/>
        <end position="314"/>
    </location>
</feature>
<dbReference type="PANTHER" id="PTHR35527:SF2">
    <property type="entry name" value="HYDROLASE"/>
    <property type="match status" value="1"/>
</dbReference>
<comment type="catalytic activity">
    <reaction evidence="9">
        <text>taurodeoxycholate + H2O = deoxycholate + taurine</text>
        <dbReference type="Rhea" id="RHEA:47556"/>
        <dbReference type="ChEBI" id="CHEBI:15377"/>
        <dbReference type="ChEBI" id="CHEBI:23614"/>
        <dbReference type="ChEBI" id="CHEBI:36261"/>
        <dbReference type="ChEBI" id="CHEBI:507393"/>
    </reaction>
    <physiologicalReaction direction="left-to-right" evidence="9">
        <dbReference type="Rhea" id="RHEA:47557"/>
    </physiologicalReaction>
</comment>
<evidence type="ECO:0000259" key="10">
    <source>
        <dbReference type="Pfam" id="PF02275"/>
    </source>
</evidence>
<dbReference type="InterPro" id="IPR052193">
    <property type="entry name" value="Peptidase_C59"/>
</dbReference>
<evidence type="ECO:0000256" key="1">
    <source>
        <dbReference type="ARBA" id="ARBA00004860"/>
    </source>
</evidence>
<dbReference type="PANTHER" id="PTHR35527">
    <property type="entry name" value="CHOLOYLGLYCINE HYDROLASE"/>
    <property type="match status" value="1"/>
</dbReference>
<dbReference type="NCBIfam" id="NF038245">
    <property type="entry name" value="bile_salt_hydro"/>
    <property type="match status" value="1"/>
</dbReference>
<proteinExistence type="inferred from homology"/>
<evidence type="ECO:0000256" key="9">
    <source>
        <dbReference type="ARBA" id="ARBA00048897"/>
    </source>
</evidence>